<gene>
    <name evidence="1" type="ORF">MTP08_08030</name>
</gene>
<evidence type="ECO:0000313" key="1">
    <source>
        <dbReference type="EMBL" id="UOE37018.1"/>
    </source>
</evidence>
<proteinExistence type="predicted"/>
<dbReference type="RefSeq" id="WP_243575530.1">
    <property type="nucleotide sequence ID" value="NZ_CP094529.1"/>
</dbReference>
<accession>A0ABY4BGZ9</accession>
<evidence type="ECO:0000313" key="2">
    <source>
        <dbReference type="Proteomes" id="UP000831068"/>
    </source>
</evidence>
<organism evidence="1 2">
    <name type="scientific">Chryseobacterium oryzae</name>
    <dbReference type="NCBI Taxonomy" id="2929799"/>
    <lineage>
        <taxon>Bacteria</taxon>
        <taxon>Pseudomonadati</taxon>
        <taxon>Bacteroidota</taxon>
        <taxon>Flavobacteriia</taxon>
        <taxon>Flavobacteriales</taxon>
        <taxon>Weeksellaceae</taxon>
        <taxon>Chryseobacterium group</taxon>
        <taxon>Chryseobacterium</taxon>
    </lineage>
</organism>
<name>A0ABY4BGZ9_9FLAO</name>
<sequence length="115" mass="13352">MNKRIFAFLMIIGLLNSCGKISHKKFNSEIWKNSNLNTEENWDLRWQMMNDLRNKNNLIGMTKIEIENLLGKPDENSKTVYFYYLGYTGKGINTGRLSIIFNTNNIVTKINVTQG</sequence>
<protein>
    <recommendedName>
        <fullName evidence="3">SmpA / OmlA family protein</fullName>
    </recommendedName>
</protein>
<keyword evidence="2" id="KW-1185">Reference proteome</keyword>
<dbReference type="EMBL" id="CP094529">
    <property type="protein sequence ID" value="UOE37018.1"/>
    <property type="molecule type" value="Genomic_DNA"/>
</dbReference>
<dbReference type="Proteomes" id="UP000831068">
    <property type="component" value="Chromosome"/>
</dbReference>
<reference evidence="1 2" key="1">
    <citation type="submission" date="2022-03" db="EMBL/GenBank/DDBJ databases">
        <title>Chryseobacterium sp. isolated from the Andong Sikhe.</title>
        <authorList>
            <person name="Won M."/>
            <person name="Kim S.-J."/>
            <person name="Kwon S.-W."/>
        </authorList>
    </citation>
    <scope>NUCLEOTIDE SEQUENCE [LARGE SCALE GENOMIC DNA]</scope>
    <source>
        <strain evidence="1 2">ADR-1</strain>
    </source>
</reference>
<evidence type="ECO:0008006" key="3">
    <source>
        <dbReference type="Google" id="ProtNLM"/>
    </source>
</evidence>